<dbReference type="PANTHER" id="PTHR12526:SF637">
    <property type="entry name" value="GLYCOSYLTRANSFERASE EPSF-RELATED"/>
    <property type="match status" value="1"/>
</dbReference>
<feature type="domain" description="Glycosyl transferase family 1" evidence="1">
    <location>
        <begin position="165"/>
        <end position="325"/>
    </location>
</feature>
<dbReference type="EMBL" id="CEKZ01000003">
    <property type="protein sequence ID" value="CEQ04548.1"/>
    <property type="molecule type" value="Genomic_DNA"/>
</dbReference>
<accession>A0A0C7GB41</accession>
<dbReference type="InterPro" id="IPR001296">
    <property type="entry name" value="Glyco_trans_1"/>
</dbReference>
<reference evidence="2 3" key="1">
    <citation type="submission" date="2015-01" db="EMBL/GenBank/DDBJ databases">
        <authorList>
            <person name="Aslett A.Martin."/>
            <person name="De Silva Nishadi"/>
        </authorList>
    </citation>
    <scope>NUCLEOTIDE SEQUENCE [LARGE SCALE GENOMIC DNA]</scope>
    <source>
        <strain evidence="2 3">R28058</strain>
    </source>
</reference>
<gene>
    <name evidence="2" type="primary">mfpsA_2</name>
    <name evidence="2" type="ORF">R28058_22811</name>
</gene>
<organism evidence="2 3">
    <name type="scientific">Paraclostridium sordellii</name>
    <name type="common">Clostridium sordellii</name>
    <dbReference type="NCBI Taxonomy" id="1505"/>
    <lineage>
        <taxon>Bacteria</taxon>
        <taxon>Bacillati</taxon>
        <taxon>Bacillota</taxon>
        <taxon>Clostridia</taxon>
        <taxon>Peptostreptococcales</taxon>
        <taxon>Peptostreptococcaceae</taxon>
        <taxon>Paraclostridium</taxon>
    </lineage>
</organism>
<dbReference type="Gene3D" id="3.40.50.2000">
    <property type="entry name" value="Glycogen Phosphorylase B"/>
    <property type="match status" value="2"/>
</dbReference>
<protein>
    <submittedName>
        <fullName evidence="2">Group 1 glycosyl transferase family</fullName>
        <ecNumber evidence="2">2.4.1.-</ecNumber>
        <ecNumber evidence="2">2.4.1.246</ecNumber>
    </submittedName>
</protein>
<name>A0A0C7GB41_PARSO</name>
<dbReference type="RefSeq" id="WP_055342517.1">
    <property type="nucleotide sequence ID" value="NZ_CDNI01000021.1"/>
</dbReference>
<evidence type="ECO:0000259" key="1">
    <source>
        <dbReference type="Pfam" id="PF00534"/>
    </source>
</evidence>
<sequence>MKIIHITATHLNKYGGIPVVLEKLVKYQNEIKDVQSIVLSVKNDVKNINSKNFKFIPDLEHIKNFISEYKPDVIIFHGIYFLEYIKISKVIKDMNLNYYIEPHGSFMKQAQDKGKLKKYIANKTVFNRFIKSAYGYIFLNEQEMKNSLFRGSNDLIIPNGIDVEDSNVNKSNDNNIKLFFIGRIDINHKGLDILIDNLKRIDDLKRNFSIDIYGVGNEKDTQFLNDEINKFKNLDISFRGPVYDHEKDNVLKTNNIMILTSRYEGFPMAILEALSYGNPCIVTKGTNVKTMIEDNSLGWGCEYENIAETILHAVEDYKNNKNFYINKTIEFVNENYSWRLIAEKSIKNLSEKSN</sequence>
<dbReference type="SUPFAM" id="SSF53756">
    <property type="entry name" value="UDP-Glycosyltransferase/glycogen phosphorylase"/>
    <property type="match status" value="1"/>
</dbReference>
<dbReference type="AlphaFoldDB" id="A0A0C7GB41"/>
<dbReference type="GO" id="GO:0103011">
    <property type="term" value="F:mannosylfructose-phosphate synthase activity"/>
    <property type="evidence" value="ECO:0007669"/>
    <property type="project" value="UniProtKB-EC"/>
</dbReference>
<keyword evidence="2" id="KW-0808">Transferase</keyword>
<dbReference type="Pfam" id="PF00534">
    <property type="entry name" value="Glycos_transf_1"/>
    <property type="match status" value="1"/>
</dbReference>
<dbReference type="OrthoDB" id="9806653at2"/>
<evidence type="ECO:0000313" key="3">
    <source>
        <dbReference type="Proteomes" id="UP000049127"/>
    </source>
</evidence>
<dbReference type="EC" id="2.4.1.246" evidence="2"/>
<evidence type="ECO:0000313" key="2">
    <source>
        <dbReference type="EMBL" id="CEQ04548.1"/>
    </source>
</evidence>
<dbReference type="Proteomes" id="UP000049127">
    <property type="component" value="Unassembled WGS sequence"/>
</dbReference>
<proteinExistence type="predicted"/>
<dbReference type="EC" id="2.4.1.-" evidence="2"/>
<keyword evidence="2" id="KW-0328">Glycosyltransferase</keyword>
<dbReference type="PANTHER" id="PTHR12526">
    <property type="entry name" value="GLYCOSYLTRANSFERASE"/>
    <property type="match status" value="1"/>
</dbReference>